<dbReference type="InterPro" id="IPR011527">
    <property type="entry name" value="ABC1_TM_dom"/>
</dbReference>
<evidence type="ECO:0000313" key="11">
    <source>
        <dbReference type="EMBL" id="OLO76000.1"/>
    </source>
</evidence>
<dbReference type="NCBIfam" id="TIGR02868">
    <property type="entry name" value="CydC"/>
    <property type="match status" value="1"/>
</dbReference>
<keyword evidence="2 8" id="KW-0812">Transmembrane</keyword>
<dbReference type="GO" id="GO:0140359">
    <property type="term" value="F:ABC-type transporter activity"/>
    <property type="evidence" value="ECO:0007669"/>
    <property type="project" value="InterPro"/>
</dbReference>
<evidence type="ECO:0000256" key="6">
    <source>
        <dbReference type="ARBA" id="ARBA00023136"/>
    </source>
</evidence>
<name>A0A1Q8X6Q5_9ACTO</name>
<keyword evidence="4" id="KW-0067">ATP-binding</keyword>
<dbReference type="GO" id="GO:0005886">
    <property type="term" value="C:plasma membrane"/>
    <property type="evidence" value="ECO:0007669"/>
    <property type="project" value="UniProtKB-SubCell"/>
</dbReference>
<dbReference type="InterPro" id="IPR036640">
    <property type="entry name" value="ABC1_TM_sf"/>
</dbReference>
<dbReference type="PANTHER" id="PTHR24221">
    <property type="entry name" value="ATP-BINDING CASSETTE SUB-FAMILY B"/>
    <property type="match status" value="1"/>
</dbReference>
<evidence type="ECO:0000256" key="2">
    <source>
        <dbReference type="ARBA" id="ARBA00022692"/>
    </source>
</evidence>
<sequence>MSTASTLTPEPPEPPENPVNPAHPTASALSPALSADERRSLRRAVGLLNLDRSRFILAVVAGTAGMASAVSLSGVAAWLIARASQMPDVVALGVAPVAVRLFGISRSVLRYCERLVSHDTALRGMGALRTRLYESLASARTDTVAVLRRGDVLARVGSDIDAVGDLVVRAYLPAAVAAVLGAATCLGVGVVYWPAGLILLACLLLSGLVGPLATIRSASIAEQARQRQATELSAEVLAVLEGAPELSVSGRLAGSMRQVVSREESLTRLRDRAAVPAAIAAAVDVAAMGLAVLGNLVVGVSAVSSGQLAPVWLAVIVLVPLAAFEATSALGPASVQLVRSAGAACRIVELIEAAEASAASGSATSSAPRELPEPSAQGPYLKARGLAVGWPGGPVVAEGIDLDLRVGRRVAIVGPSGIGKSTLLATLAGLLEPRGGTLTLDGVPPWQADHSEVAARVCLTAEDAHVFHTSVLENLRVARGDVTPAEAGELLRRAGLGRWLEALPEGVETIIGTDATTLSGGERRRLLLARALAAPAPLMLLDEPGEHLDALTADRLVTDLLTAGDQGRGTLLVTHRLSALEHADEVLVMGRRPQAIGEQAPATILHRGSHRELQDVSETYRWSLSQEDQDRQQDHVSGTS</sequence>
<feature type="region of interest" description="Disordered" evidence="7">
    <location>
        <begin position="1"/>
        <end position="33"/>
    </location>
</feature>
<evidence type="ECO:0000313" key="12">
    <source>
        <dbReference type="Proteomes" id="UP000186769"/>
    </source>
</evidence>
<evidence type="ECO:0000259" key="9">
    <source>
        <dbReference type="PROSITE" id="PS50893"/>
    </source>
</evidence>
<reference evidence="11 12" key="1">
    <citation type="submission" date="2016-12" db="EMBL/GenBank/DDBJ databases">
        <title>Genomic comparison of strains in the 'Actinomyces naeslundii' group.</title>
        <authorList>
            <person name="Mughal S.R."/>
            <person name="Do T."/>
            <person name="Gilbert S.C."/>
            <person name="Witherden E.A."/>
            <person name="Didelot X."/>
            <person name="Beighton D."/>
        </authorList>
    </citation>
    <scope>NUCLEOTIDE SEQUENCE [LARGE SCALE GENOMIC DNA]</scope>
    <source>
        <strain evidence="11 12">G53E</strain>
    </source>
</reference>
<dbReference type="EMBL" id="MSKW01000017">
    <property type="protein sequence ID" value="OLO76000.1"/>
    <property type="molecule type" value="Genomic_DNA"/>
</dbReference>
<gene>
    <name evidence="11" type="ORF">BKH15_09205</name>
</gene>
<organism evidence="11 12">
    <name type="scientific">Actinomyces oris</name>
    <dbReference type="NCBI Taxonomy" id="544580"/>
    <lineage>
        <taxon>Bacteria</taxon>
        <taxon>Bacillati</taxon>
        <taxon>Actinomycetota</taxon>
        <taxon>Actinomycetes</taxon>
        <taxon>Actinomycetales</taxon>
        <taxon>Actinomycetaceae</taxon>
        <taxon>Actinomyces</taxon>
    </lineage>
</organism>
<evidence type="ECO:0000256" key="1">
    <source>
        <dbReference type="ARBA" id="ARBA00004651"/>
    </source>
</evidence>
<keyword evidence="5 8" id="KW-1133">Transmembrane helix</keyword>
<dbReference type="SMART" id="SM00382">
    <property type="entry name" value="AAA"/>
    <property type="match status" value="1"/>
</dbReference>
<dbReference type="InterPro" id="IPR027417">
    <property type="entry name" value="P-loop_NTPase"/>
</dbReference>
<feature type="transmembrane region" description="Helical" evidence="8">
    <location>
        <begin position="273"/>
        <end position="297"/>
    </location>
</feature>
<feature type="transmembrane region" description="Helical" evidence="8">
    <location>
        <begin position="170"/>
        <end position="192"/>
    </location>
</feature>
<evidence type="ECO:0000256" key="4">
    <source>
        <dbReference type="ARBA" id="ARBA00022840"/>
    </source>
</evidence>
<evidence type="ECO:0000256" key="7">
    <source>
        <dbReference type="SAM" id="MobiDB-lite"/>
    </source>
</evidence>
<dbReference type="SUPFAM" id="SSF90123">
    <property type="entry name" value="ABC transporter transmembrane region"/>
    <property type="match status" value="1"/>
</dbReference>
<feature type="domain" description="ABC transporter" evidence="9">
    <location>
        <begin position="381"/>
        <end position="616"/>
    </location>
</feature>
<dbReference type="PROSITE" id="PS50929">
    <property type="entry name" value="ABC_TM1F"/>
    <property type="match status" value="1"/>
</dbReference>
<dbReference type="PROSITE" id="PS00211">
    <property type="entry name" value="ABC_TRANSPORTER_1"/>
    <property type="match status" value="1"/>
</dbReference>
<accession>A0A1Q8X6Q5</accession>
<comment type="subcellular location">
    <subcellularLocation>
        <location evidence="1">Cell membrane</location>
        <topology evidence="1">Multi-pass membrane protein</topology>
    </subcellularLocation>
</comment>
<dbReference type="GO" id="GO:0016887">
    <property type="term" value="F:ATP hydrolysis activity"/>
    <property type="evidence" value="ECO:0007669"/>
    <property type="project" value="InterPro"/>
</dbReference>
<dbReference type="InterPro" id="IPR003439">
    <property type="entry name" value="ABC_transporter-like_ATP-bd"/>
</dbReference>
<evidence type="ECO:0000256" key="8">
    <source>
        <dbReference type="SAM" id="Phobius"/>
    </source>
</evidence>
<dbReference type="PANTHER" id="PTHR24221:SF590">
    <property type="entry name" value="COMPONENT LINKED WITH THE ASSEMBLY OF CYTOCHROME' TRANSPORT TRANSMEMBRANE ATP-BINDING PROTEIN ABC TRANSPORTER CYDD-RELATED"/>
    <property type="match status" value="1"/>
</dbReference>
<evidence type="ECO:0000256" key="3">
    <source>
        <dbReference type="ARBA" id="ARBA00022741"/>
    </source>
</evidence>
<feature type="compositionally biased region" description="Low complexity" evidence="7">
    <location>
        <begin position="19"/>
        <end position="33"/>
    </location>
</feature>
<dbReference type="Gene3D" id="3.40.50.300">
    <property type="entry name" value="P-loop containing nucleotide triphosphate hydrolases"/>
    <property type="match status" value="1"/>
</dbReference>
<dbReference type="RefSeq" id="WP_075415046.1">
    <property type="nucleotide sequence ID" value="NZ_MSKW01000017.1"/>
</dbReference>
<dbReference type="GO" id="GO:0005524">
    <property type="term" value="F:ATP binding"/>
    <property type="evidence" value="ECO:0007669"/>
    <property type="project" value="UniProtKB-KW"/>
</dbReference>
<keyword evidence="6 8" id="KW-0472">Membrane</keyword>
<dbReference type="AlphaFoldDB" id="A0A1Q8X6Q5"/>
<keyword evidence="3" id="KW-0547">Nucleotide-binding</keyword>
<dbReference type="InterPro" id="IPR039421">
    <property type="entry name" value="Type_1_exporter"/>
</dbReference>
<feature type="domain" description="ABC transmembrane type-1" evidence="10">
    <location>
        <begin position="56"/>
        <end position="339"/>
    </location>
</feature>
<evidence type="ECO:0000256" key="5">
    <source>
        <dbReference type="ARBA" id="ARBA00022989"/>
    </source>
</evidence>
<feature type="compositionally biased region" description="Pro residues" evidence="7">
    <location>
        <begin position="9"/>
        <end position="18"/>
    </location>
</feature>
<dbReference type="Pfam" id="PF00005">
    <property type="entry name" value="ABC_tran"/>
    <property type="match status" value="1"/>
</dbReference>
<dbReference type="InterPro" id="IPR014223">
    <property type="entry name" value="ABC_CydC/D"/>
</dbReference>
<dbReference type="Gene3D" id="1.20.1560.10">
    <property type="entry name" value="ABC transporter type 1, transmembrane domain"/>
    <property type="match status" value="1"/>
</dbReference>
<dbReference type="InterPro" id="IPR017871">
    <property type="entry name" value="ABC_transporter-like_CS"/>
</dbReference>
<feature type="transmembrane region" description="Helical" evidence="8">
    <location>
        <begin position="198"/>
        <end position="218"/>
    </location>
</feature>
<dbReference type="SUPFAM" id="SSF52540">
    <property type="entry name" value="P-loop containing nucleoside triphosphate hydrolases"/>
    <property type="match status" value="1"/>
</dbReference>
<evidence type="ECO:0000259" key="10">
    <source>
        <dbReference type="PROSITE" id="PS50929"/>
    </source>
</evidence>
<dbReference type="Proteomes" id="UP000186769">
    <property type="component" value="Unassembled WGS sequence"/>
</dbReference>
<dbReference type="Pfam" id="PF00664">
    <property type="entry name" value="ABC_membrane"/>
    <property type="match status" value="1"/>
</dbReference>
<protein>
    <submittedName>
        <fullName evidence="11">Thiol reductant ABC exporter subunit CydC</fullName>
    </submittedName>
</protein>
<dbReference type="GO" id="GO:0034775">
    <property type="term" value="P:glutathione transmembrane transport"/>
    <property type="evidence" value="ECO:0007669"/>
    <property type="project" value="InterPro"/>
</dbReference>
<dbReference type="GO" id="GO:0045454">
    <property type="term" value="P:cell redox homeostasis"/>
    <property type="evidence" value="ECO:0007669"/>
    <property type="project" value="InterPro"/>
</dbReference>
<dbReference type="InterPro" id="IPR003593">
    <property type="entry name" value="AAA+_ATPase"/>
</dbReference>
<proteinExistence type="predicted"/>
<feature type="transmembrane region" description="Helical" evidence="8">
    <location>
        <begin position="55"/>
        <end position="80"/>
    </location>
</feature>
<dbReference type="PROSITE" id="PS50893">
    <property type="entry name" value="ABC_TRANSPORTER_2"/>
    <property type="match status" value="1"/>
</dbReference>
<feature type="transmembrane region" description="Helical" evidence="8">
    <location>
        <begin position="309"/>
        <end position="330"/>
    </location>
</feature>
<comment type="caution">
    <text evidence="11">The sequence shown here is derived from an EMBL/GenBank/DDBJ whole genome shotgun (WGS) entry which is preliminary data.</text>
</comment>